<dbReference type="EMBL" id="ABJB010398699">
    <property type="status" value="NOT_ANNOTATED_CDS"/>
    <property type="molecule type" value="Genomic_DNA"/>
</dbReference>
<dbReference type="FunFam" id="2.60.120.620:FF:000078">
    <property type="entry name" value="Phytanoyl-CoA alpha-hydroxylase, putative"/>
    <property type="match status" value="1"/>
</dbReference>
<dbReference type="VEuPathDB" id="VectorBase:ISCP_031761"/>
<dbReference type="Proteomes" id="UP000001555">
    <property type="component" value="Unassembled WGS sequence"/>
</dbReference>
<dbReference type="EMBL" id="ABJB010336878">
    <property type="status" value="NOT_ANNOTATED_CDS"/>
    <property type="molecule type" value="Genomic_DNA"/>
</dbReference>
<organism>
    <name type="scientific">Ixodes scapularis</name>
    <name type="common">Black-legged tick</name>
    <name type="synonym">Deer tick</name>
    <dbReference type="NCBI Taxonomy" id="6945"/>
    <lineage>
        <taxon>Eukaryota</taxon>
        <taxon>Metazoa</taxon>
        <taxon>Ecdysozoa</taxon>
        <taxon>Arthropoda</taxon>
        <taxon>Chelicerata</taxon>
        <taxon>Arachnida</taxon>
        <taxon>Acari</taxon>
        <taxon>Parasitiformes</taxon>
        <taxon>Ixodida</taxon>
        <taxon>Ixodoidea</taxon>
        <taxon>Ixodidae</taxon>
        <taxon>Ixodinae</taxon>
        <taxon>Ixodes</taxon>
    </lineage>
</organism>
<keyword evidence="5" id="KW-0560">Oxidoreductase</keyword>
<dbReference type="EMBL" id="DS772031">
    <property type="protein sequence ID" value="EEC09155.1"/>
    <property type="molecule type" value="Genomic_DNA"/>
</dbReference>
<evidence type="ECO:0000313" key="5">
    <source>
        <dbReference type="EMBL" id="EEC09155.1"/>
    </source>
</evidence>
<evidence type="ECO:0000256" key="2">
    <source>
        <dbReference type="ARBA" id="ARBA00034809"/>
    </source>
</evidence>
<reference evidence="5 7" key="1">
    <citation type="submission" date="2008-03" db="EMBL/GenBank/DDBJ databases">
        <title>Annotation of Ixodes scapularis.</title>
        <authorList>
            <consortium name="Ixodes scapularis Genome Project Consortium"/>
            <person name="Caler E."/>
            <person name="Hannick L.I."/>
            <person name="Bidwell S."/>
            <person name="Joardar V."/>
            <person name="Thiagarajan M."/>
            <person name="Amedeo P."/>
            <person name="Galinsky K.J."/>
            <person name="Schobel S."/>
            <person name="Inman J."/>
            <person name="Hostetler J."/>
            <person name="Miller J."/>
            <person name="Hammond M."/>
            <person name="Megy K."/>
            <person name="Lawson D."/>
            <person name="Kodira C."/>
            <person name="Sutton G."/>
            <person name="Meyer J."/>
            <person name="Hill C.A."/>
            <person name="Birren B."/>
            <person name="Nene V."/>
            <person name="Collins F."/>
            <person name="Alarcon-Chaidez F."/>
            <person name="Wikel S."/>
            <person name="Strausberg R."/>
        </authorList>
    </citation>
    <scope>NUCLEOTIDE SEQUENCE [LARGE SCALE GENOMIC DNA]</scope>
    <source>
        <strain evidence="7">Wikel</strain>
        <strain evidence="5">Wikel colony</strain>
    </source>
</reference>
<evidence type="ECO:0000256" key="1">
    <source>
        <dbReference type="ARBA" id="ARBA00005830"/>
    </source>
</evidence>
<dbReference type="AlphaFoldDB" id="B7PRD3"/>
<dbReference type="EMBL" id="ABJB010015178">
    <property type="status" value="NOT_ANNOTATED_CDS"/>
    <property type="molecule type" value="Genomic_DNA"/>
</dbReference>
<dbReference type="HOGENOM" id="CLU_913007_0_0_1"/>
<dbReference type="EMBL" id="ABJB010536701">
    <property type="status" value="NOT_ANNOTATED_CDS"/>
    <property type="molecule type" value="Genomic_DNA"/>
</dbReference>
<dbReference type="InterPro" id="IPR008775">
    <property type="entry name" value="Phytyl_CoA_dOase-like"/>
</dbReference>
<evidence type="ECO:0000256" key="4">
    <source>
        <dbReference type="ARBA" id="ARBA00034924"/>
    </source>
</evidence>
<evidence type="ECO:0000313" key="6">
    <source>
        <dbReference type="EnsemblMetazoa" id="ISCW007194-PA"/>
    </source>
</evidence>
<proteinExistence type="evidence at protein level"/>
<keyword evidence="7" id="KW-1185">Reference proteome</keyword>
<sequence>MGDKTRKLRNFVEAHFSGGVNTNLWMNTFSKQDGKDQSAAGNRQLLTAEQKRQYDDQGFVVVPRLVSSTFLTQASRMDVSLTQRQRLSGEAQQKAADAMHAVLAHYRNLPEVLDWVEQFCGPRLLSLAAMFVSVPPDPAGTSKQFSLHQNSNFLPFAFADEDRVVSVWTSLDCPGDRALVVVPGTHKGPTLVHSIDDGVISDPTELGEPLALDAQPGDAVFLHPRLVHGTAPNRSERYRKELISHFAPVNVHVNVGGSAPSAAAPNTAATETYKVTEYFEHNPYSFYDFNIEMDKMRLPQPSSQK</sequence>
<keyword evidence="8" id="KW-1267">Proteomics identification</keyword>
<protein>
    <recommendedName>
        <fullName evidence="2">phytanoyl-CoA dioxygenase</fullName>
        <ecNumber evidence="2">1.14.11.18</ecNumber>
    </recommendedName>
    <alternativeName>
        <fullName evidence="3">Phytanic acid oxidase</fullName>
    </alternativeName>
    <alternativeName>
        <fullName evidence="4">Phytanoyl-CoA alpha-hydroxylase</fullName>
    </alternativeName>
</protein>
<dbReference type="Gene3D" id="2.60.120.620">
    <property type="entry name" value="q2cbj1_9rhob like domain"/>
    <property type="match status" value="1"/>
</dbReference>
<dbReference type="GO" id="GO:0001561">
    <property type="term" value="P:fatty acid alpha-oxidation"/>
    <property type="evidence" value="ECO:0000318"/>
    <property type="project" value="GO_Central"/>
</dbReference>
<reference evidence="6" key="2">
    <citation type="submission" date="2020-05" db="UniProtKB">
        <authorList>
            <consortium name="EnsemblMetazoa"/>
        </authorList>
    </citation>
    <scope>IDENTIFICATION</scope>
    <source>
        <strain evidence="6">wikel</strain>
    </source>
</reference>
<dbReference type="PaxDb" id="6945-B7PRD3"/>
<dbReference type="SUPFAM" id="SSF51197">
    <property type="entry name" value="Clavaminate synthase-like"/>
    <property type="match status" value="1"/>
</dbReference>
<evidence type="ECO:0007829" key="8">
    <source>
        <dbReference type="PeptideAtlas" id="B7PRD3"/>
    </source>
</evidence>
<dbReference type="PANTHER" id="PTHR21308:SF1">
    <property type="entry name" value="PHYTANOYL-COA DIOXYGENASE, PEROXISOMAL"/>
    <property type="match status" value="1"/>
</dbReference>
<name>B7PRD3_IXOSC</name>
<evidence type="ECO:0000256" key="3">
    <source>
        <dbReference type="ARBA" id="ARBA00034921"/>
    </source>
</evidence>
<dbReference type="GO" id="GO:0048244">
    <property type="term" value="F:phytanoyl-CoA dioxygenase activity"/>
    <property type="evidence" value="ECO:0000318"/>
    <property type="project" value="GO_Central"/>
</dbReference>
<dbReference type="EnsemblMetazoa" id="ISCW007194-RA">
    <property type="protein sequence ID" value="ISCW007194-PA"/>
    <property type="gene ID" value="ISCW007194"/>
</dbReference>
<dbReference type="GO" id="GO:0005739">
    <property type="term" value="C:mitochondrion"/>
    <property type="evidence" value="ECO:0007669"/>
    <property type="project" value="InterPro"/>
</dbReference>
<evidence type="ECO:0000313" key="7">
    <source>
        <dbReference type="Proteomes" id="UP000001555"/>
    </source>
</evidence>
<dbReference type="Pfam" id="PF05721">
    <property type="entry name" value="PhyH"/>
    <property type="match status" value="1"/>
</dbReference>
<dbReference type="GO" id="GO:0045271">
    <property type="term" value="C:respiratory chain complex I"/>
    <property type="evidence" value="ECO:0007669"/>
    <property type="project" value="InterPro"/>
</dbReference>
<dbReference type="Pfam" id="PF15880">
    <property type="entry name" value="NDUFV3"/>
    <property type="match status" value="1"/>
</dbReference>
<dbReference type="EC" id="1.14.11.18" evidence="2"/>
<accession>B7PRD3</accession>
<comment type="similarity">
    <text evidence="1">Belongs to the PhyH family.</text>
</comment>
<dbReference type="VEuPathDB" id="VectorBase:ISCW007194"/>
<dbReference type="STRING" id="6945.B7PRD3"/>
<dbReference type="OrthoDB" id="2328924at2759"/>
<dbReference type="InParanoid" id="B7PRD3"/>
<dbReference type="VEuPathDB" id="VectorBase:ISCI007194"/>
<dbReference type="PANTHER" id="PTHR21308">
    <property type="entry name" value="PHYTANOYL-COA ALPHA-HYDROXYLASE"/>
    <property type="match status" value="1"/>
</dbReference>
<dbReference type="InterPro" id="IPR047128">
    <property type="entry name" value="PhyH"/>
</dbReference>
<gene>
    <name evidence="5" type="ORF">IscW_ISCW007194</name>
</gene>
<dbReference type="InterPro" id="IPR026193">
    <property type="entry name" value="NDUFV3"/>
</dbReference>